<feature type="compositionally biased region" description="Acidic residues" evidence="1">
    <location>
        <begin position="273"/>
        <end position="282"/>
    </location>
</feature>
<feature type="compositionally biased region" description="Polar residues" evidence="1">
    <location>
        <begin position="892"/>
        <end position="901"/>
    </location>
</feature>
<keyword evidence="3" id="KW-0547">Nucleotide-binding</keyword>
<protein>
    <submittedName>
        <fullName evidence="3">ATPase-like, ATP-binding domain protein</fullName>
    </submittedName>
</protein>
<evidence type="ECO:0000256" key="1">
    <source>
        <dbReference type="SAM" id="MobiDB-lite"/>
    </source>
</evidence>
<dbReference type="InterPro" id="IPR036890">
    <property type="entry name" value="HATPase_C_sf"/>
</dbReference>
<dbReference type="SUPFAM" id="SSF55874">
    <property type="entry name" value="ATPase domain of HSP90 chaperone/DNA topoisomerase II/histidine kinase"/>
    <property type="match status" value="1"/>
</dbReference>
<feature type="compositionally biased region" description="Acidic residues" evidence="1">
    <location>
        <begin position="804"/>
        <end position="843"/>
    </location>
</feature>
<dbReference type="EMBL" id="AZHB01000027">
    <property type="protein sequence ID" value="OAA54856.1"/>
    <property type="molecule type" value="Genomic_DNA"/>
</dbReference>
<dbReference type="OrthoDB" id="1262810at2759"/>
<dbReference type="PANTHER" id="PTHR32387:SF0">
    <property type="entry name" value="PROTEIN NO VEIN"/>
    <property type="match status" value="1"/>
</dbReference>
<feature type="domain" description="Sacsin/Nov" evidence="2">
    <location>
        <begin position="54"/>
        <end position="150"/>
    </location>
</feature>
<dbReference type="AlphaFoldDB" id="A0A167MX35"/>
<dbReference type="RefSeq" id="XP_018701000.1">
    <property type="nucleotide sequence ID" value="XM_018851730.1"/>
</dbReference>
<dbReference type="PANTHER" id="PTHR32387">
    <property type="entry name" value="WU:FJ29H11"/>
    <property type="match status" value="1"/>
</dbReference>
<evidence type="ECO:0000259" key="2">
    <source>
        <dbReference type="Pfam" id="PF25794"/>
    </source>
</evidence>
<organism evidence="3 4">
    <name type="scientific">Cordyceps fumosorosea (strain ARSEF 2679)</name>
    <name type="common">Isaria fumosorosea</name>
    <dbReference type="NCBI Taxonomy" id="1081104"/>
    <lineage>
        <taxon>Eukaryota</taxon>
        <taxon>Fungi</taxon>
        <taxon>Dikarya</taxon>
        <taxon>Ascomycota</taxon>
        <taxon>Pezizomycotina</taxon>
        <taxon>Sordariomycetes</taxon>
        <taxon>Hypocreomycetidae</taxon>
        <taxon>Hypocreales</taxon>
        <taxon>Cordycipitaceae</taxon>
        <taxon>Cordyceps</taxon>
    </lineage>
</organism>
<feature type="region of interest" description="Disordered" evidence="1">
    <location>
        <begin position="253"/>
        <end position="282"/>
    </location>
</feature>
<name>A0A167MX35_CORFA</name>
<proteinExistence type="predicted"/>
<comment type="caution">
    <text evidence="3">The sequence shown here is derived from an EMBL/GenBank/DDBJ whole genome shotgun (WGS) entry which is preliminary data.</text>
</comment>
<feature type="compositionally biased region" description="Low complexity" evidence="1">
    <location>
        <begin position="907"/>
        <end position="918"/>
    </location>
</feature>
<sequence length="1137" mass="127938">MATPKEAQEVVTKLTKKYGYLRPELLEKLGELNAEYLEELEEYKATTEKAISHSIKTLARTVYDSNARFIFELLQNADDNKFTEAAKKRRAPGITFKLWPDKIIIDCNEDGFTTKDLEAICSIGQSSKTISHGYIGAKGIGFKSVFMVASKVHIQSGHFSFEFLHRREDPGIGMVRPFWKTPDQTLDGPMTRMTLWLHSDGDAAETAHQRDVIDRQFKDLEVACLLFLRNLREITVERYDDSDVLAESRKFTKSGPIGRHRSGQSGQSGQSEDYNDSDEAEDYDNSEAFRNLNFSQDSEGSEYSWQSDSSGRVVILSTIQLQKLCNLYTAIYAKLVLSKDPTQDRINIEELFDEDVIYIPDEDAPYWVGRSQCRWHGPPLTTIDVLHNLYGRTLGDEQMTSLGLLFSKTLMIPDVSAEDIIEELKLIRDDWVMDPDEPSLNSIKELYRYLHESENCDSSAYSDGFRSEGLIYARSGGTWGWYKSSDCLWSSRTNIEGKAVLNTHYEEFEDFFVGCLGVKSLTLEMVYDELSRTRSQDVTDIKSKILVFASLLAAEPTDLEPAPILEASVFPLKYPDNPAVKLVKGNIDFAIADRDYLRQRFQGRAKILDLTLEQVRRASPFFEWLNFQGRYLSKRLKEITSVGAVSGVVVSSATQAMQRKAKYLLRIAATFESPRYENDNVGLLQQLHSVSVIETDTLSTTLSIIQDNRPISVESETGSVHIAETADSMTIYVPKDKRARAICFASVLPAAYADWLMLDPTNNRQGIVTEDMIPTLMSVFACPASALDTVLDRCGICKASSFSDIDDSSETEYEDSCEDDYEDDGKDDYEDDGEDDHQDDGEGSDASHTLTPNTGLEAGQRNNAPGFPRASSRQDSLSERSETVGRDAHENGVQSSSQTVLNVEHASSSISQQRHSPSLTARVHQPVLGHPSTASNSRLSMSPYLGAGLDSHGQYEILLQRVVDAARSRSSQFPQVTALNMQVLADALPGGDDDVDVESYDRAGVNIRVGSMSRLERDKRVGAAGELYVYELLFKENLPGWGRDNWQSRIRTYARAHPDYALLEAWTRSETSDLVYDDSQGHLTEKLINWGYLEAEKWQHACPKYYLEVKTTTGPCETPFYASGKQYRLQRPRRRFT</sequence>
<evidence type="ECO:0000313" key="3">
    <source>
        <dbReference type="EMBL" id="OAA54856.1"/>
    </source>
</evidence>
<gene>
    <name evidence="3" type="ORF">ISF_08127</name>
</gene>
<keyword evidence="3" id="KW-0067">ATP-binding</keyword>
<dbReference type="STRING" id="1081104.A0A167MX35"/>
<dbReference type="GO" id="GO:0005524">
    <property type="term" value="F:ATP binding"/>
    <property type="evidence" value="ECO:0007669"/>
    <property type="project" value="UniProtKB-KW"/>
</dbReference>
<dbReference type="NCBIfam" id="NF047352">
    <property type="entry name" value="P_loop_sacsin"/>
    <property type="match status" value="1"/>
</dbReference>
<reference evidence="3 4" key="1">
    <citation type="journal article" date="2016" name="Genome Biol. Evol.">
        <title>Divergent and convergent evolution of fungal pathogenicity.</title>
        <authorList>
            <person name="Shang Y."/>
            <person name="Xiao G."/>
            <person name="Zheng P."/>
            <person name="Cen K."/>
            <person name="Zhan S."/>
            <person name="Wang C."/>
        </authorList>
    </citation>
    <scope>NUCLEOTIDE SEQUENCE [LARGE SCALE GENOMIC DNA]</scope>
    <source>
        <strain evidence="3 4">ARSEF 2679</strain>
    </source>
</reference>
<dbReference type="Proteomes" id="UP000076744">
    <property type="component" value="Unassembled WGS sequence"/>
</dbReference>
<feature type="compositionally biased region" description="Basic and acidic residues" evidence="1">
    <location>
        <begin position="876"/>
        <end position="890"/>
    </location>
</feature>
<keyword evidence="4" id="KW-1185">Reference proteome</keyword>
<dbReference type="Pfam" id="PF25794">
    <property type="entry name" value="SACS"/>
    <property type="match status" value="1"/>
</dbReference>
<dbReference type="InterPro" id="IPR058210">
    <property type="entry name" value="SACS/Nov_dom"/>
</dbReference>
<accession>A0A167MX35</accession>
<evidence type="ECO:0000313" key="4">
    <source>
        <dbReference type="Proteomes" id="UP000076744"/>
    </source>
</evidence>
<dbReference type="Gene3D" id="3.30.565.10">
    <property type="entry name" value="Histidine kinase-like ATPase, C-terminal domain"/>
    <property type="match status" value="1"/>
</dbReference>
<dbReference type="GeneID" id="30024419"/>
<dbReference type="InterPro" id="IPR052957">
    <property type="entry name" value="Auxin_embryo_med"/>
</dbReference>
<feature type="region of interest" description="Disordered" evidence="1">
    <location>
        <begin position="803"/>
        <end position="919"/>
    </location>
</feature>